<dbReference type="PROSITE" id="PS51340">
    <property type="entry name" value="MOSC"/>
    <property type="match status" value="1"/>
</dbReference>
<name>A0ABT8LFB5_9BACT</name>
<dbReference type="Pfam" id="PF03473">
    <property type="entry name" value="MOSC"/>
    <property type="match status" value="1"/>
</dbReference>
<sequence length="216" mass="24638">MPIISLNTGKVKEINQNGHVTTTAIFKTPVLESREVHPLGIEGDMQANLKVHGGTEKAVYAYPVEHYDYWKTLLKREDLPFGMFGENLSISEYLEDDVYFGDIFKVGSAELQVTMARQPCAKLNLRFDDNQMVKKFLASGRSGFYFRVLKPGEVKAGDTFTRIAVSSDRFSIREFNLVYNKDKDNIALLKRVIKAKDVPLKYKERLGEHLKKLQEA</sequence>
<proteinExistence type="predicted"/>
<dbReference type="Proteomes" id="UP001172083">
    <property type="component" value="Unassembled WGS sequence"/>
</dbReference>
<feature type="domain" description="MOSC" evidence="1">
    <location>
        <begin position="28"/>
        <end position="163"/>
    </location>
</feature>
<dbReference type="InterPro" id="IPR011037">
    <property type="entry name" value="Pyrv_Knase-like_insert_dom_sf"/>
</dbReference>
<accession>A0ABT8LFB5</accession>
<dbReference type="InterPro" id="IPR005302">
    <property type="entry name" value="MoCF_Sase_C"/>
</dbReference>
<evidence type="ECO:0000313" key="3">
    <source>
        <dbReference type="Proteomes" id="UP001172083"/>
    </source>
</evidence>
<reference evidence="2" key="1">
    <citation type="submission" date="2023-06" db="EMBL/GenBank/DDBJ databases">
        <title>Genomic of Agaribacillus aureum.</title>
        <authorList>
            <person name="Wang G."/>
        </authorList>
    </citation>
    <scope>NUCLEOTIDE SEQUENCE</scope>
    <source>
        <strain evidence="2">BMA12</strain>
    </source>
</reference>
<dbReference type="Gene3D" id="2.40.33.20">
    <property type="entry name" value="PK beta-barrel domain-like"/>
    <property type="match status" value="1"/>
</dbReference>
<gene>
    <name evidence="2" type="ORF">QQ020_29615</name>
</gene>
<dbReference type="PANTHER" id="PTHR30212:SF2">
    <property type="entry name" value="PROTEIN YIIM"/>
    <property type="match status" value="1"/>
</dbReference>
<evidence type="ECO:0000313" key="2">
    <source>
        <dbReference type="EMBL" id="MDN5216263.1"/>
    </source>
</evidence>
<dbReference type="EMBL" id="JAUJEB010000008">
    <property type="protein sequence ID" value="MDN5216263.1"/>
    <property type="molecule type" value="Genomic_DNA"/>
</dbReference>
<keyword evidence="3" id="KW-1185">Reference proteome</keyword>
<dbReference type="RefSeq" id="WP_346761600.1">
    <property type="nucleotide sequence ID" value="NZ_JAUJEB010000008.1"/>
</dbReference>
<dbReference type="PANTHER" id="PTHR30212">
    <property type="entry name" value="PROTEIN YIIM"/>
    <property type="match status" value="1"/>
</dbReference>
<evidence type="ECO:0000259" key="1">
    <source>
        <dbReference type="PROSITE" id="PS51340"/>
    </source>
</evidence>
<dbReference type="InterPro" id="IPR052353">
    <property type="entry name" value="Benzoxazolinone_Detox_Enz"/>
</dbReference>
<protein>
    <submittedName>
        <fullName evidence="2">MOSC domain-containing protein</fullName>
    </submittedName>
</protein>
<organism evidence="2 3">
    <name type="scientific">Agaribacillus aureus</name>
    <dbReference type="NCBI Taxonomy" id="3051825"/>
    <lineage>
        <taxon>Bacteria</taxon>
        <taxon>Pseudomonadati</taxon>
        <taxon>Bacteroidota</taxon>
        <taxon>Cytophagia</taxon>
        <taxon>Cytophagales</taxon>
        <taxon>Splendidivirgaceae</taxon>
        <taxon>Agaribacillus</taxon>
    </lineage>
</organism>
<dbReference type="SUPFAM" id="SSF50800">
    <property type="entry name" value="PK beta-barrel domain-like"/>
    <property type="match status" value="1"/>
</dbReference>
<comment type="caution">
    <text evidence="2">The sequence shown here is derived from an EMBL/GenBank/DDBJ whole genome shotgun (WGS) entry which is preliminary data.</text>
</comment>